<evidence type="ECO:0000256" key="2">
    <source>
        <dbReference type="ARBA" id="ARBA00022598"/>
    </source>
</evidence>
<protein>
    <recommendedName>
        <fullName evidence="1">tRNA(Ile)-lysidine synthetase</fullName>
        <ecNumber evidence="1">6.3.4.19</ecNumber>
    </recommendedName>
</protein>
<dbReference type="GO" id="GO:0005524">
    <property type="term" value="F:ATP binding"/>
    <property type="evidence" value="ECO:0007669"/>
    <property type="project" value="UniProtKB-KW"/>
</dbReference>
<feature type="domain" description="tRNA(Ile)-lysidine/2-thiocytidine synthase N-terminal" evidence="7">
    <location>
        <begin position="31"/>
        <end position="245"/>
    </location>
</feature>
<dbReference type="EMBL" id="KL142385">
    <property type="protein sequence ID" value="KDR73559.1"/>
    <property type="molecule type" value="Genomic_DNA"/>
</dbReference>
<keyword evidence="3" id="KW-0819">tRNA processing</keyword>
<dbReference type="HOGENOM" id="CLU_035256_0_0_1"/>
<dbReference type="OrthoDB" id="434144at2759"/>
<evidence type="ECO:0000256" key="4">
    <source>
        <dbReference type="ARBA" id="ARBA00022741"/>
    </source>
</evidence>
<dbReference type="STRING" id="685588.A0A067T0W1"/>
<dbReference type="InterPro" id="IPR012795">
    <property type="entry name" value="tRNA_Ile_lys_synt_N"/>
</dbReference>
<organism evidence="8 9">
    <name type="scientific">Galerina marginata (strain CBS 339.88)</name>
    <dbReference type="NCBI Taxonomy" id="685588"/>
    <lineage>
        <taxon>Eukaryota</taxon>
        <taxon>Fungi</taxon>
        <taxon>Dikarya</taxon>
        <taxon>Basidiomycota</taxon>
        <taxon>Agaricomycotina</taxon>
        <taxon>Agaricomycetes</taxon>
        <taxon>Agaricomycetidae</taxon>
        <taxon>Agaricales</taxon>
        <taxon>Agaricineae</taxon>
        <taxon>Strophariaceae</taxon>
        <taxon>Galerina</taxon>
    </lineage>
</organism>
<dbReference type="PANTHER" id="PTHR43033:SF1">
    <property type="entry name" value="TRNA(ILE)-LYSIDINE SYNTHASE-RELATED"/>
    <property type="match status" value="1"/>
</dbReference>
<dbReference type="InterPro" id="IPR014729">
    <property type="entry name" value="Rossmann-like_a/b/a_fold"/>
</dbReference>
<reference evidence="9" key="1">
    <citation type="journal article" date="2014" name="Proc. Natl. Acad. Sci. U.S.A.">
        <title>Extensive sampling of basidiomycete genomes demonstrates inadequacy of the white-rot/brown-rot paradigm for wood decay fungi.</title>
        <authorList>
            <person name="Riley R."/>
            <person name="Salamov A.A."/>
            <person name="Brown D.W."/>
            <person name="Nagy L.G."/>
            <person name="Floudas D."/>
            <person name="Held B.W."/>
            <person name="Levasseur A."/>
            <person name="Lombard V."/>
            <person name="Morin E."/>
            <person name="Otillar R."/>
            <person name="Lindquist E.A."/>
            <person name="Sun H."/>
            <person name="LaButti K.M."/>
            <person name="Schmutz J."/>
            <person name="Jabbour D."/>
            <person name="Luo H."/>
            <person name="Baker S.E."/>
            <person name="Pisabarro A.G."/>
            <person name="Walton J.D."/>
            <person name="Blanchette R.A."/>
            <person name="Henrissat B."/>
            <person name="Martin F."/>
            <person name="Cullen D."/>
            <person name="Hibbett D.S."/>
            <person name="Grigoriev I.V."/>
        </authorList>
    </citation>
    <scope>NUCLEOTIDE SEQUENCE [LARGE SCALE GENOMIC DNA]</scope>
    <source>
        <strain evidence="9">CBS 339.88</strain>
    </source>
</reference>
<evidence type="ECO:0000256" key="5">
    <source>
        <dbReference type="ARBA" id="ARBA00022840"/>
    </source>
</evidence>
<dbReference type="GO" id="GO:0008033">
    <property type="term" value="P:tRNA processing"/>
    <property type="evidence" value="ECO:0007669"/>
    <property type="project" value="UniProtKB-KW"/>
</dbReference>
<dbReference type="CDD" id="cd01992">
    <property type="entry name" value="TilS_N"/>
    <property type="match status" value="1"/>
</dbReference>
<proteinExistence type="inferred from homology"/>
<evidence type="ECO:0000256" key="1">
    <source>
        <dbReference type="ARBA" id="ARBA00013267"/>
    </source>
</evidence>
<keyword evidence="5" id="KW-0067">ATP-binding</keyword>
<evidence type="ECO:0000313" key="9">
    <source>
        <dbReference type="Proteomes" id="UP000027222"/>
    </source>
</evidence>
<dbReference type="Gene3D" id="3.40.50.620">
    <property type="entry name" value="HUPs"/>
    <property type="match status" value="1"/>
</dbReference>
<dbReference type="Proteomes" id="UP000027222">
    <property type="component" value="Unassembled WGS sequence"/>
</dbReference>
<evidence type="ECO:0000256" key="3">
    <source>
        <dbReference type="ARBA" id="ARBA00022694"/>
    </source>
</evidence>
<dbReference type="InterPro" id="IPR012094">
    <property type="entry name" value="tRNA_Ile_lys_synt"/>
</dbReference>
<keyword evidence="4" id="KW-0547">Nucleotide-binding</keyword>
<comment type="catalytic activity">
    <reaction evidence="6">
        <text>cytidine(34) in tRNA(Ile2) + L-lysine + ATP = lysidine(34) in tRNA(Ile2) + AMP + diphosphate + H(+)</text>
        <dbReference type="Rhea" id="RHEA:43744"/>
        <dbReference type="Rhea" id="RHEA-COMP:10625"/>
        <dbReference type="Rhea" id="RHEA-COMP:10670"/>
        <dbReference type="ChEBI" id="CHEBI:15378"/>
        <dbReference type="ChEBI" id="CHEBI:30616"/>
        <dbReference type="ChEBI" id="CHEBI:32551"/>
        <dbReference type="ChEBI" id="CHEBI:33019"/>
        <dbReference type="ChEBI" id="CHEBI:82748"/>
        <dbReference type="ChEBI" id="CHEBI:83665"/>
        <dbReference type="ChEBI" id="CHEBI:456215"/>
        <dbReference type="EC" id="6.3.4.19"/>
    </reaction>
</comment>
<name>A0A067T0W1_GALM3</name>
<dbReference type="EC" id="6.3.4.19" evidence="1"/>
<dbReference type="AlphaFoldDB" id="A0A067T0W1"/>
<dbReference type="PANTHER" id="PTHR43033">
    <property type="entry name" value="TRNA(ILE)-LYSIDINE SYNTHASE-RELATED"/>
    <property type="match status" value="1"/>
</dbReference>
<dbReference type="NCBIfam" id="TIGR02432">
    <property type="entry name" value="lysidine_TilS_N"/>
    <property type="match status" value="1"/>
</dbReference>
<dbReference type="SUPFAM" id="SSF52402">
    <property type="entry name" value="Adenine nucleotide alpha hydrolases-like"/>
    <property type="match status" value="1"/>
</dbReference>
<sequence length="569" mass="64248">MAARLLRPISSMEFASMMQSVKPPSGWSETLAVANSGGPDSTCLTFLLNRYLKDRPVKLSSKGTPQRLVSLTVDHDLQSGSAEMANLAARIAESLGVLHITKKLPWGEGKYPPKPEPGKKIEELARDLRYAVFMENMIDLKADVLVLGHHCDDQVETMLMRLGRGSGQFGLAGMRPCRRLGMGDRKQGDANQQFGIEEMKRWIVRPLLTVGKDRILATCEEHKLDYVNDPTNFQPQLTIRNAIRHVTGKGGAAGLTAEDPCFAEFPAPIAKQLARINVAGANEPSNSLSLASDLEHLRTVSKGLTSALLDIDDKVDKFIAKHRLPSPPGTFMMSPLSLEEIDSPLILEALVLRIARYISPEPWGSPRSELGRRKSSIDRLVKHLRDYQRYRSRNNNSICVGSSVWWRLVTIGRNQMRTTVRAKPVKDISWIAVRQPGHRLADAAEVPLHPLRLNVTQKIRERREAWLARKAPKTLEVLFDCRFLIRFHVDKIPADILESISTRGKIEIKPRESWIFPQVMHVVNKEPTLIHNNIVHQPFFLEKEWGTKLRHDINADWIDMEYFRPLSAI</sequence>
<dbReference type="HAMAP" id="MF_01161">
    <property type="entry name" value="tRNA_Ile_lys_synt"/>
    <property type="match status" value="1"/>
</dbReference>
<evidence type="ECO:0000259" key="7">
    <source>
        <dbReference type="Pfam" id="PF01171"/>
    </source>
</evidence>
<gene>
    <name evidence="8" type="ORF">GALMADRAFT_228003</name>
</gene>
<dbReference type="InterPro" id="IPR011063">
    <property type="entry name" value="TilS/TtcA_N"/>
</dbReference>
<keyword evidence="2" id="KW-0436">Ligase</keyword>
<evidence type="ECO:0000256" key="6">
    <source>
        <dbReference type="ARBA" id="ARBA00048539"/>
    </source>
</evidence>
<accession>A0A067T0W1</accession>
<keyword evidence="9" id="KW-1185">Reference proteome</keyword>
<dbReference type="Pfam" id="PF01171">
    <property type="entry name" value="ATP_bind_3"/>
    <property type="match status" value="1"/>
</dbReference>
<dbReference type="GO" id="GO:0032267">
    <property type="term" value="F:tRNA(Ile)-lysidine synthase activity"/>
    <property type="evidence" value="ECO:0007669"/>
    <property type="project" value="UniProtKB-EC"/>
</dbReference>
<evidence type="ECO:0000313" key="8">
    <source>
        <dbReference type="EMBL" id="KDR73559.1"/>
    </source>
</evidence>